<evidence type="ECO:0000313" key="3">
    <source>
        <dbReference type="Proteomes" id="UP000002221"/>
    </source>
</evidence>
<gene>
    <name evidence="2" type="ordered locus">Rmar_1407</name>
</gene>
<feature type="domain" description="Abortive infection protein-like C-terminal" evidence="1">
    <location>
        <begin position="77"/>
        <end position="152"/>
    </location>
</feature>
<dbReference type="Pfam" id="PF14355">
    <property type="entry name" value="Abi_C"/>
    <property type="match status" value="1"/>
</dbReference>
<dbReference type="AlphaFoldDB" id="D0MII7"/>
<dbReference type="eggNOG" id="ENOG502Z93V">
    <property type="taxonomic scope" value="Bacteria"/>
</dbReference>
<evidence type="ECO:0000313" key="2">
    <source>
        <dbReference type="EMBL" id="ACY48295.1"/>
    </source>
</evidence>
<sequence>MSGNRLDDIAPAFRAAVERWPDAANLQQHYRELVRAWEGEGSSVIELIKSFLECVCWTVLNELGAEGLASSTPTTTELLARVLDALGLRHQRGVGPLGRVISAHNRLAEALNEYRNQDGSVAHGRDGFLDAISNRYTRVYLLSADSVIALILSAYDGREPNLRTISRLE</sequence>
<proteinExistence type="predicted"/>
<protein>
    <recommendedName>
        <fullName evidence="1">Abortive infection protein-like C-terminal domain-containing protein</fullName>
    </recommendedName>
</protein>
<keyword evidence="3" id="KW-1185">Reference proteome</keyword>
<dbReference type="RefSeq" id="WP_012843906.1">
    <property type="nucleotide sequence ID" value="NC_013501.1"/>
</dbReference>
<accession>D0MII7</accession>
<evidence type="ECO:0000259" key="1">
    <source>
        <dbReference type="Pfam" id="PF14355"/>
    </source>
</evidence>
<dbReference type="STRING" id="518766.Rmar_1407"/>
<dbReference type="Proteomes" id="UP000002221">
    <property type="component" value="Chromosome"/>
</dbReference>
<dbReference type="HOGENOM" id="CLU_1577292_0_0_10"/>
<organism evidence="2 3">
    <name type="scientific">Rhodothermus marinus (strain ATCC 43812 / DSM 4252 / R-10)</name>
    <name type="common">Rhodothermus obamensis</name>
    <dbReference type="NCBI Taxonomy" id="518766"/>
    <lineage>
        <taxon>Bacteria</taxon>
        <taxon>Pseudomonadati</taxon>
        <taxon>Rhodothermota</taxon>
        <taxon>Rhodothermia</taxon>
        <taxon>Rhodothermales</taxon>
        <taxon>Rhodothermaceae</taxon>
        <taxon>Rhodothermus</taxon>
    </lineage>
</organism>
<dbReference type="OrthoDB" id="6689311at2"/>
<dbReference type="KEGG" id="rmr:Rmar_1407"/>
<dbReference type="EMBL" id="CP001807">
    <property type="protein sequence ID" value="ACY48295.1"/>
    <property type="molecule type" value="Genomic_DNA"/>
</dbReference>
<reference evidence="2 3" key="1">
    <citation type="journal article" date="2009" name="Stand. Genomic Sci.">
        <title>Complete genome sequence of Rhodothermus marinus type strain (R-10).</title>
        <authorList>
            <person name="Nolan M."/>
            <person name="Tindall B.J."/>
            <person name="Pomrenke H."/>
            <person name="Lapidus A."/>
            <person name="Copeland A."/>
            <person name="Glavina Del Rio T."/>
            <person name="Lucas S."/>
            <person name="Chen F."/>
            <person name="Tice H."/>
            <person name="Cheng J.F."/>
            <person name="Saunders E."/>
            <person name="Han C."/>
            <person name="Bruce D."/>
            <person name="Goodwin L."/>
            <person name="Chain P."/>
            <person name="Pitluck S."/>
            <person name="Ovchinikova G."/>
            <person name="Pati A."/>
            <person name="Ivanova N."/>
            <person name="Mavromatis K."/>
            <person name="Chen A."/>
            <person name="Palaniappan K."/>
            <person name="Land M."/>
            <person name="Hauser L."/>
            <person name="Chang Y.J."/>
            <person name="Jeffries C.D."/>
            <person name="Brettin T."/>
            <person name="Goker M."/>
            <person name="Bristow J."/>
            <person name="Eisen J.A."/>
            <person name="Markowitz V."/>
            <person name="Hugenholtz P."/>
            <person name="Kyrpides N.C."/>
            <person name="Klenk H.P."/>
            <person name="Detter J.C."/>
        </authorList>
    </citation>
    <scope>NUCLEOTIDE SEQUENCE [LARGE SCALE GENOMIC DNA]</scope>
    <source>
        <strain evidence="3">ATCC 43812 / DSM 4252 / R-10</strain>
    </source>
</reference>
<name>D0MII7_RHOM4</name>
<dbReference type="InterPro" id="IPR026001">
    <property type="entry name" value="Abi-like_C"/>
</dbReference>